<dbReference type="Gene3D" id="3.30.200.20">
    <property type="entry name" value="Phosphorylase Kinase, domain 1"/>
    <property type="match status" value="1"/>
</dbReference>
<dbReference type="GO" id="GO:0005524">
    <property type="term" value="F:ATP binding"/>
    <property type="evidence" value="ECO:0007669"/>
    <property type="project" value="UniProtKB-UniRule"/>
</dbReference>
<reference evidence="10" key="1">
    <citation type="submission" date="2020-08" db="EMBL/GenBank/DDBJ databases">
        <title>Multicomponent nature underlies the extraordinary mechanical properties of spider dragline silk.</title>
        <authorList>
            <person name="Kono N."/>
            <person name="Nakamura H."/>
            <person name="Mori M."/>
            <person name="Yoshida Y."/>
            <person name="Ohtoshi R."/>
            <person name="Malay A.D."/>
            <person name="Moran D.A.P."/>
            <person name="Tomita M."/>
            <person name="Numata K."/>
            <person name="Arakawa K."/>
        </authorList>
    </citation>
    <scope>NUCLEOTIDE SEQUENCE</scope>
</reference>
<evidence type="ECO:0000256" key="7">
    <source>
        <dbReference type="PROSITE-ProRule" id="PRU10141"/>
    </source>
</evidence>
<dbReference type="AlphaFoldDB" id="A0A8X6MQ75"/>
<evidence type="ECO:0000256" key="1">
    <source>
        <dbReference type="ARBA" id="ARBA00022527"/>
    </source>
</evidence>
<dbReference type="EMBL" id="BMAW01095809">
    <property type="protein sequence ID" value="GFS72007.1"/>
    <property type="molecule type" value="Genomic_DNA"/>
</dbReference>
<keyword evidence="5 7" id="KW-0067">ATP-binding</keyword>
<sequence>MTITCPPDFVPVSPYNRFAEWYIKLIEMSSDNSSKRYLQLETEPGPSDRSEPEPKKLCVSLAQCIEGSVTENKTKVVKRNARYRKRVKIPLSSINQLNQLQTEVQAQLFADDDDDGHLNFDVGDILNDYTLLGFLGRGTFGRVAKARHIQSRQIVALKIVKNEDDSREGAKGEIGVLNKLKVIDPEGKNLWVEMFDFFDFRGHICMAFEKLGDSLYSFMRENKFKPFQLMQIKHIAYQLCNSVKALHENEIIHTDLKPENICFVTSDFTYGIRATRQQTYRKPICTNIRVIDFGSALHFLDRRDVNVQTRTYRAPEVLCGLSWDQKIDVWSIGCILFELYTGKSLFPAEEDYQQYLLFHDVLGPFPHHYEETSLCRMYKRQMALGIKKKPQRKLLKKYMKMSTQDHQEFFDLIQKMLNPDPYTRIRLDVALSHPFFRLLPDDEAFDE</sequence>
<evidence type="ECO:0000256" key="2">
    <source>
        <dbReference type="ARBA" id="ARBA00022679"/>
    </source>
</evidence>
<evidence type="ECO:0000259" key="9">
    <source>
        <dbReference type="PROSITE" id="PS50011"/>
    </source>
</evidence>
<comment type="caution">
    <text evidence="10">The sequence shown here is derived from an EMBL/GenBank/DDBJ whole genome shotgun (WGS) entry which is preliminary data.</text>
</comment>
<dbReference type="PROSITE" id="PS00108">
    <property type="entry name" value="PROTEIN_KINASE_ST"/>
    <property type="match status" value="1"/>
</dbReference>
<dbReference type="PROSITE" id="PS00107">
    <property type="entry name" value="PROTEIN_KINASE_ATP"/>
    <property type="match status" value="1"/>
</dbReference>
<keyword evidence="3 7" id="KW-0547">Nucleotide-binding</keyword>
<feature type="domain" description="Protein kinase" evidence="9">
    <location>
        <begin position="129"/>
        <end position="436"/>
    </location>
</feature>
<evidence type="ECO:0000256" key="3">
    <source>
        <dbReference type="ARBA" id="ARBA00022741"/>
    </source>
</evidence>
<dbReference type="SMART" id="SM00220">
    <property type="entry name" value="S_TKc"/>
    <property type="match status" value="1"/>
</dbReference>
<dbReference type="InterPro" id="IPR000719">
    <property type="entry name" value="Prot_kinase_dom"/>
</dbReference>
<keyword evidence="4" id="KW-0418">Kinase</keyword>
<keyword evidence="11" id="KW-1185">Reference proteome</keyword>
<dbReference type="GO" id="GO:0005634">
    <property type="term" value="C:nucleus"/>
    <property type="evidence" value="ECO:0007669"/>
    <property type="project" value="TreeGrafter"/>
</dbReference>
<evidence type="ECO:0000313" key="10">
    <source>
        <dbReference type="EMBL" id="GFS72007.1"/>
    </source>
</evidence>
<organism evidence="10 11">
    <name type="scientific">Nephila pilipes</name>
    <name type="common">Giant wood spider</name>
    <name type="synonym">Nephila maculata</name>
    <dbReference type="NCBI Taxonomy" id="299642"/>
    <lineage>
        <taxon>Eukaryota</taxon>
        <taxon>Metazoa</taxon>
        <taxon>Ecdysozoa</taxon>
        <taxon>Arthropoda</taxon>
        <taxon>Chelicerata</taxon>
        <taxon>Arachnida</taxon>
        <taxon>Araneae</taxon>
        <taxon>Araneomorphae</taxon>
        <taxon>Entelegynae</taxon>
        <taxon>Araneoidea</taxon>
        <taxon>Nephilidae</taxon>
        <taxon>Nephila</taxon>
    </lineage>
</organism>
<gene>
    <name evidence="10" type="primary">Doa</name>
    <name evidence="10" type="ORF">NPIL_652701</name>
</gene>
<keyword evidence="2" id="KW-0808">Transferase</keyword>
<proteinExistence type="inferred from homology"/>
<evidence type="ECO:0000313" key="11">
    <source>
        <dbReference type="Proteomes" id="UP000887013"/>
    </source>
</evidence>
<evidence type="ECO:0000256" key="6">
    <source>
        <dbReference type="ARBA" id="ARBA00037966"/>
    </source>
</evidence>
<feature type="binding site" evidence="7">
    <location>
        <position position="158"/>
    </location>
    <ligand>
        <name>ATP</name>
        <dbReference type="ChEBI" id="CHEBI:30616"/>
    </ligand>
</feature>
<evidence type="ECO:0000256" key="8">
    <source>
        <dbReference type="RuleBase" id="RU000304"/>
    </source>
</evidence>
<dbReference type="PANTHER" id="PTHR45646:SF11">
    <property type="entry name" value="SERINE_THREONINE-PROTEIN KINASE DOA"/>
    <property type="match status" value="1"/>
</dbReference>
<dbReference type="Proteomes" id="UP000887013">
    <property type="component" value="Unassembled WGS sequence"/>
</dbReference>
<protein>
    <recommendedName>
        <fullName evidence="9">Protein kinase domain-containing protein</fullName>
    </recommendedName>
</protein>
<dbReference type="OrthoDB" id="283111at2759"/>
<dbReference type="Gene3D" id="1.10.510.10">
    <property type="entry name" value="Transferase(Phosphotransferase) domain 1"/>
    <property type="match status" value="1"/>
</dbReference>
<evidence type="ECO:0000256" key="5">
    <source>
        <dbReference type="ARBA" id="ARBA00022840"/>
    </source>
</evidence>
<dbReference type="GO" id="GO:0043484">
    <property type="term" value="P:regulation of RNA splicing"/>
    <property type="evidence" value="ECO:0007669"/>
    <property type="project" value="TreeGrafter"/>
</dbReference>
<name>A0A8X6MQ75_NEPPI</name>
<dbReference type="PROSITE" id="PS50011">
    <property type="entry name" value="PROTEIN_KINASE_DOM"/>
    <property type="match status" value="1"/>
</dbReference>
<dbReference type="InterPro" id="IPR051175">
    <property type="entry name" value="CLK_kinases"/>
</dbReference>
<evidence type="ECO:0000256" key="4">
    <source>
        <dbReference type="ARBA" id="ARBA00022777"/>
    </source>
</evidence>
<dbReference type="InterPro" id="IPR017441">
    <property type="entry name" value="Protein_kinase_ATP_BS"/>
</dbReference>
<dbReference type="InterPro" id="IPR008271">
    <property type="entry name" value="Ser/Thr_kinase_AS"/>
</dbReference>
<dbReference type="PANTHER" id="PTHR45646">
    <property type="entry name" value="SERINE/THREONINE-PROTEIN KINASE DOA-RELATED"/>
    <property type="match status" value="1"/>
</dbReference>
<dbReference type="Pfam" id="PF00069">
    <property type="entry name" value="Pkinase"/>
    <property type="match status" value="1"/>
</dbReference>
<comment type="similarity">
    <text evidence="6">Belongs to the protein kinase superfamily. CMGC Ser/Thr protein kinase family. Lammer subfamily.</text>
</comment>
<keyword evidence="1 8" id="KW-0723">Serine/threonine-protein kinase</keyword>
<accession>A0A8X6MQ75</accession>
<dbReference type="GO" id="GO:0004674">
    <property type="term" value="F:protein serine/threonine kinase activity"/>
    <property type="evidence" value="ECO:0007669"/>
    <property type="project" value="UniProtKB-KW"/>
</dbReference>
<dbReference type="InterPro" id="IPR011009">
    <property type="entry name" value="Kinase-like_dom_sf"/>
</dbReference>
<dbReference type="SUPFAM" id="SSF56112">
    <property type="entry name" value="Protein kinase-like (PK-like)"/>
    <property type="match status" value="1"/>
</dbReference>